<gene>
    <name evidence="1" type="ORF">DD237_001885</name>
</gene>
<dbReference type="Proteomes" id="UP000286097">
    <property type="component" value="Unassembled WGS sequence"/>
</dbReference>
<comment type="caution">
    <text evidence="1">The sequence shown here is derived from an EMBL/GenBank/DDBJ whole genome shotgun (WGS) entry which is preliminary data.</text>
</comment>
<protein>
    <submittedName>
        <fullName evidence="1">Uncharacterized protein</fullName>
    </submittedName>
</protein>
<sequence length="91" mass="10265">MKANAFRTAAALLHEYFCRQDVAFYNHCVKGSGPTLAVEVALLFLRAVVDHDVEDQRKMSHCRLARQYIDVAARPVAAECHFRDVDEASVE</sequence>
<dbReference type="AlphaFoldDB" id="A0A3R7WU98"/>
<accession>A0A3R7WU98</accession>
<dbReference type="EMBL" id="QKXF01000084">
    <property type="protein sequence ID" value="RQM18038.1"/>
    <property type="molecule type" value="Genomic_DNA"/>
</dbReference>
<name>A0A3R7WU98_9STRA</name>
<evidence type="ECO:0000313" key="1">
    <source>
        <dbReference type="EMBL" id="RQM18038.1"/>
    </source>
</evidence>
<organism evidence="1 2">
    <name type="scientific">Peronospora effusa</name>
    <dbReference type="NCBI Taxonomy" id="542832"/>
    <lineage>
        <taxon>Eukaryota</taxon>
        <taxon>Sar</taxon>
        <taxon>Stramenopiles</taxon>
        <taxon>Oomycota</taxon>
        <taxon>Peronosporomycetes</taxon>
        <taxon>Peronosporales</taxon>
        <taxon>Peronosporaceae</taxon>
        <taxon>Peronospora</taxon>
    </lineage>
</organism>
<dbReference type="VEuPathDB" id="FungiDB:DD237_001885"/>
<reference evidence="1 2" key="1">
    <citation type="submission" date="2018-06" db="EMBL/GenBank/DDBJ databases">
        <title>Comparative genomics of downy mildews reveals potential adaptations to biotrophy.</title>
        <authorList>
            <person name="Fletcher K."/>
            <person name="Klosterman S.J."/>
            <person name="Derevnina L."/>
            <person name="Martin F."/>
            <person name="Koike S."/>
            <person name="Reyes Chin-Wo S."/>
            <person name="Mou B."/>
            <person name="Michelmore R."/>
        </authorList>
    </citation>
    <scope>NUCLEOTIDE SEQUENCE [LARGE SCALE GENOMIC DNA]</scope>
    <source>
        <strain evidence="1 2">R13</strain>
    </source>
</reference>
<proteinExistence type="predicted"/>
<evidence type="ECO:0000313" key="2">
    <source>
        <dbReference type="Proteomes" id="UP000286097"/>
    </source>
</evidence>